<dbReference type="Gene3D" id="3.40.50.720">
    <property type="entry name" value="NAD(P)-binding Rossmann-like Domain"/>
    <property type="match status" value="1"/>
</dbReference>
<dbReference type="Proteomes" id="UP001396334">
    <property type="component" value="Unassembled WGS sequence"/>
</dbReference>
<accession>A0ABR2TTS5</accession>
<proteinExistence type="predicted"/>
<dbReference type="SUPFAM" id="SSF69572">
    <property type="entry name" value="Activating enzymes of the ubiquitin-like proteins"/>
    <property type="match status" value="1"/>
</dbReference>
<gene>
    <name evidence="2" type="ORF">V6N11_015968</name>
</gene>
<reference evidence="2 3" key="1">
    <citation type="journal article" date="2024" name="G3 (Bethesda)">
        <title>Genome assembly of Hibiscus sabdariffa L. provides insights into metabolisms of medicinal natural products.</title>
        <authorList>
            <person name="Kim T."/>
        </authorList>
    </citation>
    <scope>NUCLEOTIDE SEQUENCE [LARGE SCALE GENOMIC DNA]</scope>
    <source>
        <strain evidence="2">TK-2024</strain>
        <tissue evidence="2">Old leaves</tissue>
    </source>
</reference>
<keyword evidence="3" id="KW-1185">Reference proteome</keyword>
<comment type="caution">
    <text evidence="2">The sequence shown here is derived from an EMBL/GenBank/DDBJ whole genome shotgun (WGS) entry which is preliminary data.</text>
</comment>
<dbReference type="EMBL" id="JBBPBN010000004">
    <property type="protein sequence ID" value="KAK9040831.1"/>
    <property type="molecule type" value="Genomic_DNA"/>
</dbReference>
<name>A0ABR2TTS5_9ROSI</name>
<sequence length="107" mass="12051">MLLRKRRASVQVMVTKLILNIPPTSTTTLHHHCCNQPSITVLTASHLRCQTMRRLFASNILISRMQGLGVEIARNLILVGVKSVTLHDEGAVELWDLSTNFVFSERD</sequence>
<protein>
    <recommendedName>
        <fullName evidence="1">THIF-type NAD/FAD binding fold domain-containing protein</fullName>
    </recommendedName>
</protein>
<organism evidence="2 3">
    <name type="scientific">Hibiscus sabdariffa</name>
    <name type="common">roselle</name>
    <dbReference type="NCBI Taxonomy" id="183260"/>
    <lineage>
        <taxon>Eukaryota</taxon>
        <taxon>Viridiplantae</taxon>
        <taxon>Streptophyta</taxon>
        <taxon>Embryophyta</taxon>
        <taxon>Tracheophyta</taxon>
        <taxon>Spermatophyta</taxon>
        <taxon>Magnoliopsida</taxon>
        <taxon>eudicotyledons</taxon>
        <taxon>Gunneridae</taxon>
        <taxon>Pentapetalae</taxon>
        <taxon>rosids</taxon>
        <taxon>malvids</taxon>
        <taxon>Malvales</taxon>
        <taxon>Malvaceae</taxon>
        <taxon>Malvoideae</taxon>
        <taxon>Hibiscus</taxon>
    </lineage>
</organism>
<dbReference type="InterPro" id="IPR035985">
    <property type="entry name" value="Ubiquitin-activating_enz"/>
</dbReference>
<feature type="domain" description="THIF-type NAD/FAD binding fold" evidence="1">
    <location>
        <begin position="50"/>
        <end position="107"/>
    </location>
</feature>
<dbReference type="InterPro" id="IPR000594">
    <property type="entry name" value="ThiF_NAD_FAD-bd"/>
</dbReference>
<dbReference type="Pfam" id="PF00899">
    <property type="entry name" value="ThiF"/>
    <property type="match status" value="1"/>
</dbReference>
<evidence type="ECO:0000259" key="1">
    <source>
        <dbReference type="Pfam" id="PF00899"/>
    </source>
</evidence>
<evidence type="ECO:0000313" key="2">
    <source>
        <dbReference type="EMBL" id="KAK9040831.1"/>
    </source>
</evidence>
<evidence type="ECO:0000313" key="3">
    <source>
        <dbReference type="Proteomes" id="UP001396334"/>
    </source>
</evidence>